<dbReference type="RefSeq" id="WP_069829833.1">
    <property type="nucleotide sequence ID" value="NZ_MDJD01000034.1"/>
</dbReference>
<dbReference type="PANTHER" id="PTHR33202">
    <property type="entry name" value="ZINC UPTAKE REGULATION PROTEIN"/>
    <property type="match status" value="1"/>
</dbReference>
<comment type="cofactor">
    <cofactor evidence="1">
        <name>Zn(2+)</name>
        <dbReference type="ChEBI" id="CHEBI:29105"/>
    </cofactor>
    <text evidence="1">Binds 1 zinc ion per subunit.</text>
</comment>
<dbReference type="GO" id="GO:0045892">
    <property type="term" value="P:negative regulation of DNA-templated transcription"/>
    <property type="evidence" value="ECO:0007669"/>
    <property type="project" value="TreeGrafter"/>
</dbReference>
<proteinExistence type="predicted"/>
<feature type="binding site" evidence="1">
    <location>
        <position position="87"/>
    </location>
    <ligand>
        <name>Zn(2+)</name>
        <dbReference type="ChEBI" id="CHEBI:29105"/>
    </ligand>
</feature>
<keyword evidence="1" id="KW-0479">Metal-binding</keyword>
<dbReference type="GO" id="GO:0003700">
    <property type="term" value="F:DNA-binding transcription factor activity"/>
    <property type="evidence" value="ECO:0007669"/>
    <property type="project" value="InterPro"/>
</dbReference>
<dbReference type="Proteomes" id="UP000095713">
    <property type="component" value="Unassembled WGS sequence"/>
</dbReference>
<reference evidence="2 3" key="1">
    <citation type="submission" date="2016-05" db="EMBL/GenBank/DDBJ databases">
        <title>Draft Genome Sequence of Algibacter sp. Strain SK-16 Isolated from the Surface Water of Aburatsubo Inlet.</title>
        <authorList>
            <person name="Wong S.-K."/>
            <person name="Yoshizawa S."/>
            <person name="Nakajima Y."/>
            <person name="Ogura Y."/>
            <person name="Tetsuya H."/>
            <person name="Hamasaki K."/>
        </authorList>
    </citation>
    <scope>NUCLEOTIDE SEQUENCE [LARGE SCALE GENOMIC DNA]</scope>
    <source>
        <strain evidence="2 3">SK-16</strain>
    </source>
</reference>
<dbReference type="OrthoDB" id="594893at2"/>
<name>A0A1E5TAD2_9FLAO</name>
<dbReference type="Pfam" id="PF01475">
    <property type="entry name" value="FUR"/>
    <property type="match status" value="1"/>
</dbReference>
<dbReference type="GO" id="GO:1900376">
    <property type="term" value="P:regulation of secondary metabolite biosynthetic process"/>
    <property type="evidence" value="ECO:0007669"/>
    <property type="project" value="TreeGrafter"/>
</dbReference>
<gene>
    <name evidence="2" type="ORF">A8C32_02410</name>
</gene>
<organism evidence="2 3">
    <name type="scientific">Flavivirga aquatica</name>
    <dbReference type="NCBI Taxonomy" id="1849968"/>
    <lineage>
        <taxon>Bacteria</taxon>
        <taxon>Pseudomonadati</taxon>
        <taxon>Bacteroidota</taxon>
        <taxon>Flavobacteriia</taxon>
        <taxon>Flavobacteriales</taxon>
        <taxon>Flavobacteriaceae</taxon>
        <taxon>Flavivirga</taxon>
    </lineage>
</organism>
<evidence type="ECO:0000313" key="3">
    <source>
        <dbReference type="Proteomes" id="UP000095713"/>
    </source>
</evidence>
<dbReference type="Gene3D" id="1.10.10.10">
    <property type="entry name" value="Winged helix-like DNA-binding domain superfamily/Winged helix DNA-binding domain"/>
    <property type="match status" value="1"/>
</dbReference>
<keyword evidence="1" id="KW-0862">Zinc</keyword>
<comment type="caution">
    <text evidence="2">The sequence shown here is derived from an EMBL/GenBank/DDBJ whole genome shotgun (WGS) entry which is preliminary data.</text>
</comment>
<keyword evidence="3" id="KW-1185">Reference proteome</keyword>
<dbReference type="SUPFAM" id="SSF46785">
    <property type="entry name" value="Winged helix' DNA-binding domain"/>
    <property type="match status" value="1"/>
</dbReference>
<sequence>MGITRQTKQVKTLLNIFDNNEKAISVVDLIKLLEAQMNKTTVYRILDKLMDDGVVHSFVGKGGLKWYAKCQDCSCETHNDVHPHFQCKTCGEVECLSVSFTLPPINGYMVESASLFIVGVCSNCL</sequence>
<feature type="binding site" evidence="1">
    <location>
        <position position="121"/>
    </location>
    <ligand>
        <name>Zn(2+)</name>
        <dbReference type="ChEBI" id="CHEBI:29105"/>
    </ligand>
</feature>
<feature type="binding site" evidence="1">
    <location>
        <position position="124"/>
    </location>
    <ligand>
        <name>Zn(2+)</name>
        <dbReference type="ChEBI" id="CHEBI:29105"/>
    </ligand>
</feature>
<dbReference type="InterPro" id="IPR002481">
    <property type="entry name" value="FUR"/>
</dbReference>
<dbReference type="InterPro" id="IPR036388">
    <property type="entry name" value="WH-like_DNA-bd_sf"/>
</dbReference>
<dbReference type="PANTHER" id="PTHR33202:SF22">
    <property type="entry name" value="HYDROGEN PEROXIDE SENSITIVE REPRESSOR"/>
    <property type="match status" value="1"/>
</dbReference>
<feature type="binding site" evidence="1">
    <location>
        <position position="90"/>
    </location>
    <ligand>
        <name>Zn(2+)</name>
        <dbReference type="ChEBI" id="CHEBI:29105"/>
    </ligand>
</feature>
<dbReference type="EMBL" id="MDJD01000034">
    <property type="protein sequence ID" value="OEK08324.1"/>
    <property type="molecule type" value="Genomic_DNA"/>
</dbReference>
<protein>
    <submittedName>
        <fullName evidence="2">Transcriptional regulator</fullName>
    </submittedName>
</protein>
<evidence type="ECO:0000313" key="2">
    <source>
        <dbReference type="EMBL" id="OEK08324.1"/>
    </source>
</evidence>
<dbReference type="InterPro" id="IPR036390">
    <property type="entry name" value="WH_DNA-bd_sf"/>
</dbReference>
<dbReference type="GO" id="GO:0000976">
    <property type="term" value="F:transcription cis-regulatory region binding"/>
    <property type="evidence" value="ECO:0007669"/>
    <property type="project" value="TreeGrafter"/>
</dbReference>
<dbReference type="STRING" id="1849968.A8C32_02410"/>
<dbReference type="GO" id="GO:0008270">
    <property type="term" value="F:zinc ion binding"/>
    <property type="evidence" value="ECO:0007669"/>
    <property type="project" value="TreeGrafter"/>
</dbReference>
<dbReference type="AlphaFoldDB" id="A0A1E5TAD2"/>
<evidence type="ECO:0000256" key="1">
    <source>
        <dbReference type="PIRSR" id="PIRSR602481-1"/>
    </source>
</evidence>
<accession>A0A1E5TAD2</accession>